<dbReference type="PRINTS" id="PR00171">
    <property type="entry name" value="SUGRTRNSPORT"/>
</dbReference>
<dbReference type="SUPFAM" id="SSF103473">
    <property type="entry name" value="MFS general substrate transporter"/>
    <property type="match status" value="1"/>
</dbReference>
<evidence type="ECO:0000256" key="1">
    <source>
        <dbReference type="ARBA" id="ARBA00004141"/>
    </source>
</evidence>
<comment type="similarity">
    <text evidence="2 7">Belongs to the major facilitator superfamily. Sugar transporter (TC 2.A.1.1) family.</text>
</comment>
<dbReference type="OrthoDB" id="6612291at2759"/>
<feature type="domain" description="Major facilitator superfamily (MFS) profile" evidence="9">
    <location>
        <begin position="19"/>
        <end position="461"/>
    </location>
</feature>
<dbReference type="PANTHER" id="PTHR48022">
    <property type="entry name" value="PLASTIDIC GLUCOSE TRANSPORTER 4"/>
    <property type="match status" value="1"/>
</dbReference>
<dbReference type="InterPro" id="IPR050360">
    <property type="entry name" value="MFS_Sugar_Transporters"/>
</dbReference>
<dbReference type="EMBL" id="PXOG01000071">
    <property type="protein sequence ID" value="RGP78260.1"/>
    <property type="molecule type" value="Genomic_DNA"/>
</dbReference>
<dbReference type="InterPro" id="IPR005829">
    <property type="entry name" value="Sugar_transporter_CS"/>
</dbReference>
<keyword evidence="6 8" id="KW-0472">Membrane</keyword>
<dbReference type="InterPro" id="IPR020846">
    <property type="entry name" value="MFS_dom"/>
</dbReference>
<organism evidence="10 11">
    <name type="scientific">Fusarium longipes</name>
    <dbReference type="NCBI Taxonomy" id="694270"/>
    <lineage>
        <taxon>Eukaryota</taxon>
        <taxon>Fungi</taxon>
        <taxon>Dikarya</taxon>
        <taxon>Ascomycota</taxon>
        <taxon>Pezizomycotina</taxon>
        <taxon>Sordariomycetes</taxon>
        <taxon>Hypocreomycetidae</taxon>
        <taxon>Hypocreales</taxon>
        <taxon>Nectriaceae</taxon>
        <taxon>Fusarium</taxon>
    </lineage>
</organism>
<evidence type="ECO:0000256" key="7">
    <source>
        <dbReference type="RuleBase" id="RU003346"/>
    </source>
</evidence>
<feature type="transmembrane region" description="Helical" evidence="8">
    <location>
        <begin position="408"/>
        <end position="426"/>
    </location>
</feature>
<dbReference type="Pfam" id="PF00083">
    <property type="entry name" value="Sugar_tr"/>
    <property type="match status" value="1"/>
</dbReference>
<dbReference type="GO" id="GO:0005351">
    <property type="term" value="F:carbohydrate:proton symporter activity"/>
    <property type="evidence" value="ECO:0007669"/>
    <property type="project" value="TreeGrafter"/>
</dbReference>
<evidence type="ECO:0000256" key="5">
    <source>
        <dbReference type="ARBA" id="ARBA00022989"/>
    </source>
</evidence>
<dbReference type="Gene3D" id="1.20.1250.20">
    <property type="entry name" value="MFS general substrate transporter like domains"/>
    <property type="match status" value="1"/>
</dbReference>
<feature type="transmembrane region" description="Helical" evidence="8">
    <location>
        <begin position="438"/>
        <end position="457"/>
    </location>
</feature>
<dbReference type="Proteomes" id="UP000266234">
    <property type="component" value="Unassembled WGS sequence"/>
</dbReference>
<keyword evidence="4 8" id="KW-0812">Transmembrane</keyword>
<dbReference type="InterPro" id="IPR003663">
    <property type="entry name" value="Sugar/inositol_transpt"/>
</dbReference>
<feature type="transmembrane region" description="Helical" evidence="8">
    <location>
        <begin position="308"/>
        <end position="327"/>
    </location>
</feature>
<dbReference type="NCBIfam" id="TIGR00879">
    <property type="entry name" value="SP"/>
    <property type="match status" value="1"/>
</dbReference>
<evidence type="ECO:0000256" key="4">
    <source>
        <dbReference type="ARBA" id="ARBA00022692"/>
    </source>
</evidence>
<evidence type="ECO:0000256" key="6">
    <source>
        <dbReference type="ARBA" id="ARBA00023136"/>
    </source>
</evidence>
<reference evidence="10 11" key="1">
    <citation type="journal article" date="2018" name="PLoS Pathog.">
        <title>Evolution of structural diversity of trichothecenes, a family of toxins produced by plant pathogenic and entomopathogenic fungi.</title>
        <authorList>
            <person name="Proctor R.H."/>
            <person name="McCormick S.P."/>
            <person name="Kim H.S."/>
            <person name="Cardoza R.E."/>
            <person name="Stanley A.M."/>
            <person name="Lindo L."/>
            <person name="Kelly A."/>
            <person name="Brown D.W."/>
            <person name="Lee T."/>
            <person name="Vaughan M.M."/>
            <person name="Alexander N.J."/>
            <person name="Busman M."/>
            <person name="Gutierrez S."/>
        </authorList>
    </citation>
    <scope>NUCLEOTIDE SEQUENCE [LARGE SCALE GENOMIC DNA]</scope>
    <source>
        <strain evidence="10 11">NRRL 20695</strain>
    </source>
</reference>
<proteinExistence type="inferred from homology"/>
<sequence>MTLPTTQSHEARSWLNIAIVVFVTLGSLSYGYCSSIIASTLGQPTFLEYFHLTPEYDNSTALLGACNGLFQTGGLLGALSIGYLADRLSRRGAIAVACLILIIGGALQAASVNIGMFLTMRTLTGIGVGLAVGTTPLYQSEVSPPHSRGLLVGLHGVFICTGYSLAGWVGYACYNLKGDIQWRLPMAIQVIPPALLLAGVYFLPESPRWLIQHDRNDDALAVLTRIHHDAQDPDGHFAVTEFHLIREQCTIDNANGPVTYRELLTNRGNLKRITLGFLTMAGAQCTGTIVINNYGVVLYSGVGYTGRAAIALTAGWVTVGVPGNIITSLFIDRIGRIKFMIIGYTGIIIALIGEIIVLALLEKKQSFGLNAAAIFFLYLHIAFFSSCIDASTYIYASEIFPTRMRATGISVSLSGLFLASLTFTQAASNAFAQIGWKYYIVFTILSSIILITLCLWFPETKGLTLEEIAGLFNETVAVVDEEEKAEAAHIDDTRKTNV</sequence>
<evidence type="ECO:0000256" key="2">
    <source>
        <dbReference type="ARBA" id="ARBA00010992"/>
    </source>
</evidence>
<feature type="transmembrane region" description="Helical" evidence="8">
    <location>
        <begin position="92"/>
        <end position="110"/>
    </location>
</feature>
<keyword evidence="5 8" id="KW-1133">Transmembrane helix</keyword>
<keyword evidence="11" id="KW-1185">Reference proteome</keyword>
<feature type="transmembrane region" description="Helical" evidence="8">
    <location>
        <begin position="14"/>
        <end position="41"/>
    </location>
</feature>
<feature type="transmembrane region" description="Helical" evidence="8">
    <location>
        <begin position="339"/>
        <end position="361"/>
    </location>
</feature>
<evidence type="ECO:0000313" key="10">
    <source>
        <dbReference type="EMBL" id="RGP78260.1"/>
    </source>
</evidence>
<keyword evidence="3 7" id="KW-0813">Transport</keyword>
<evidence type="ECO:0000256" key="8">
    <source>
        <dbReference type="SAM" id="Phobius"/>
    </source>
</evidence>
<feature type="transmembrane region" description="Helical" evidence="8">
    <location>
        <begin position="273"/>
        <end position="296"/>
    </location>
</feature>
<dbReference type="FunFam" id="1.20.1250.20:FF:000134">
    <property type="entry name" value="MFS sugar transporter protein"/>
    <property type="match status" value="1"/>
</dbReference>
<dbReference type="PROSITE" id="PS00217">
    <property type="entry name" value="SUGAR_TRANSPORT_2"/>
    <property type="match status" value="1"/>
</dbReference>
<evidence type="ECO:0000256" key="3">
    <source>
        <dbReference type="ARBA" id="ARBA00022448"/>
    </source>
</evidence>
<protein>
    <recommendedName>
        <fullName evidence="9">Major facilitator superfamily (MFS) profile domain-containing protein</fullName>
    </recommendedName>
</protein>
<accession>A0A395T0Q8</accession>
<dbReference type="PROSITE" id="PS50850">
    <property type="entry name" value="MFS"/>
    <property type="match status" value="1"/>
</dbReference>
<feature type="transmembrane region" description="Helical" evidence="8">
    <location>
        <begin position="61"/>
        <end position="85"/>
    </location>
</feature>
<dbReference type="AlphaFoldDB" id="A0A395T0Q8"/>
<name>A0A395T0Q8_9HYPO</name>
<gene>
    <name evidence="10" type="ORF">FLONG3_3575</name>
</gene>
<comment type="caution">
    <text evidence="10">The sequence shown here is derived from an EMBL/GenBank/DDBJ whole genome shotgun (WGS) entry which is preliminary data.</text>
</comment>
<dbReference type="PANTHER" id="PTHR48022:SF11">
    <property type="entry name" value="MONOSACCHARIDE TRANSPORTER (HXT8), PUTATIVE (AFU_ORTHOLOGUE AFUA_2G08120)-RELATED"/>
    <property type="match status" value="1"/>
</dbReference>
<comment type="subcellular location">
    <subcellularLocation>
        <location evidence="1">Membrane</location>
        <topology evidence="1">Multi-pass membrane protein</topology>
    </subcellularLocation>
</comment>
<feature type="transmembrane region" description="Helical" evidence="8">
    <location>
        <begin position="373"/>
        <end position="396"/>
    </location>
</feature>
<dbReference type="InterPro" id="IPR005828">
    <property type="entry name" value="MFS_sugar_transport-like"/>
</dbReference>
<feature type="transmembrane region" description="Helical" evidence="8">
    <location>
        <begin position="150"/>
        <end position="172"/>
    </location>
</feature>
<evidence type="ECO:0000313" key="11">
    <source>
        <dbReference type="Proteomes" id="UP000266234"/>
    </source>
</evidence>
<dbReference type="GO" id="GO:0016020">
    <property type="term" value="C:membrane"/>
    <property type="evidence" value="ECO:0007669"/>
    <property type="project" value="UniProtKB-SubCell"/>
</dbReference>
<evidence type="ECO:0000259" key="9">
    <source>
        <dbReference type="PROSITE" id="PS50850"/>
    </source>
</evidence>
<dbReference type="InterPro" id="IPR036259">
    <property type="entry name" value="MFS_trans_sf"/>
</dbReference>